<keyword evidence="10" id="KW-1185">Reference proteome</keyword>
<evidence type="ECO:0000259" key="8">
    <source>
        <dbReference type="Pfam" id="PF00248"/>
    </source>
</evidence>
<feature type="active site" description="Proton donor" evidence="4">
    <location>
        <position position="52"/>
    </location>
</feature>
<evidence type="ECO:0000256" key="6">
    <source>
        <dbReference type="PIRSR" id="PIRSR000097-3"/>
    </source>
</evidence>
<dbReference type="OrthoDB" id="9804790at2"/>
<dbReference type="PANTHER" id="PTHR43827:SF3">
    <property type="entry name" value="NADP-DEPENDENT OXIDOREDUCTASE DOMAIN-CONTAINING PROTEIN"/>
    <property type="match status" value="1"/>
</dbReference>
<dbReference type="PRINTS" id="PR00069">
    <property type="entry name" value="ALDKETRDTASE"/>
</dbReference>
<keyword evidence="3 9" id="KW-0560">Oxidoreductase</keyword>
<feature type="binding site" evidence="5">
    <location>
        <position position="112"/>
    </location>
    <ligand>
        <name>substrate</name>
    </ligand>
</feature>
<dbReference type="eggNOG" id="COG0656">
    <property type="taxonomic scope" value="Bacteria"/>
</dbReference>
<dbReference type="STRING" id="662755.CRES_0342"/>
<evidence type="ECO:0000256" key="5">
    <source>
        <dbReference type="PIRSR" id="PIRSR000097-2"/>
    </source>
</evidence>
<dbReference type="InterPro" id="IPR036812">
    <property type="entry name" value="NAD(P)_OxRdtase_dom_sf"/>
</dbReference>
<dbReference type="EMBL" id="CP002857">
    <property type="protein sequence ID" value="AEI08705.1"/>
    <property type="molecule type" value="Genomic_DNA"/>
</dbReference>
<proteinExistence type="inferred from homology"/>
<sequence>MNTSEKTIELNDGNRIPQLGLGVWQLNDQDTYTSVRAAISAGYRHIDTAMIYGNEEAVGRAVADAIEAGDITREQLFITTKLWNSDQERAAEAIDESLGKLGLEYVDLYLMHWPCPDHGQYVGAYKDMVEIQRSGKAKSIGVCNFYQSALDEIIEATGHTPAVNQIEIHPGFSQTVQRSDNARRGIVTESWSPLGQGQNLKEPVIANIAARHNVSPAQVIIAWHIKRGDVVIPRSSNPQRVEENFQVWNIQLSEAEIEAINVMDHPDGRIGPDPHSFHAGTPAEKMDE</sequence>
<gene>
    <name evidence="9" type="primary">dkgA</name>
    <name evidence="9" type="ordered locus">CRES_0342</name>
</gene>
<evidence type="ECO:0000256" key="4">
    <source>
        <dbReference type="PIRSR" id="PIRSR000097-1"/>
    </source>
</evidence>
<evidence type="ECO:0000313" key="9">
    <source>
        <dbReference type="EMBL" id="AEI08705.1"/>
    </source>
</evidence>
<dbReference type="PROSITE" id="PS00798">
    <property type="entry name" value="ALDOKETO_REDUCTASE_1"/>
    <property type="match status" value="1"/>
</dbReference>
<dbReference type="HOGENOM" id="CLU_023205_0_1_11"/>
<dbReference type="PROSITE" id="PS00062">
    <property type="entry name" value="ALDOKETO_REDUCTASE_2"/>
    <property type="match status" value="1"/>
</dbReference>
<evidence type="ECO:0000313" key="10">
    <source>
        <dbReference type="Proteomes" id="UP000000492"/>
    </source>
</evidence>
<dbReference type="InterPro" id="IPR020471">
    <property type="entry name" value="AKR"/>
</dbReference>
<evidence type="ECO:0000256" key="1">
    <source>
        <dbReference type="ARBA" id="ARBA00007905"/>
    </source>
</evidence>
<organism evidence="9 10">
    <name type="scientific">Corynebacterium resistens (strain DSM 45100 / JCM 12819 / GTC 2026 / SICGH 158)</name>
    <dbReference type="NCBI Taxonomy" id="662755"/>
    <lineage>
        <taxon>Bacteria</taxon>
        <taxon>Bacillati</taxon>
        <taxon>Actinomycetota</taxon>
        <taxon>Actinomycetes</taxon>
        <taxon>Mycobacteriales</taxon>
        <taxon>Corynebacteriaceae</taxon>
        <taxon>Corynebacterium</taxon>
    </lineage>
</organism>
<dbReference type="FunFam" id="3.20.20.100:FF:000002">
    <property type="entry name" value="2,5-diketo-D-gluconic acid reductase A"/>
    <property type="match status" value="1"/>
</dbReference>
<dbReference type="Gene3D" id="3.20.20.100">
    <property type="entry name" value="NADP-dependent oxidoreductase domain"/>
    <property type="match status" value="1"/>
</dbReference>
<evidence type="ECO:0000256" key="7">
    <source>
        <dbReference type="SAM" id="MobiDB-lite"/>
    </source>
</evidence>
<feature type="region of interest" description="Disordered" evidence="7">
    <location>
        <begin position="267"/>
        <end position="288"/>
    </location>
</feature>
<protein>
    <submittedName>
        <fullName evidence="9">2,5-diketo-D-gluconate reductase A</fullName>
        <ecNumber evidence="9">1.1.1.274</ecNumber>
    </submittedName>
</protein>
<keyword evidence="2" id="KW-0521">NADP</keyword>
<dbReference type="GO" id="GO:0050580">
    <property type="term" value="F:2,5-didehydrogluconate reductase activity"/>
    <property type="evidence" value="ECO:0007669"/>
    <property type="project" value="UniProtKB-EC"/>
</dbReference>
<comment type="similarity">
    <text evidence="1">Belongs to the aldo/keto reductase family.</text>
</comment>
<reference evidence="9 10" key="1">
    <citation type="journal article" date="2012" name="BMC Genomics">
        <title>Complete genome sequence, lifestyle, and multi-drug resistance of the human pathogen Corynebacterium resistens DSM 45100 isolated from blood samples of a leukemia patient.</title>
        <authorList>
            <person name="Schroder J."/>
            <person name="Maus I."/>
            <person name="Meyer K."/>
            <person name="Wordemann S."/>
            <person name="Blom J."/>
            <person name="Jaenicke S."/>
            <person name="Schneider J."/>
            <person name="Trost E."/>
            <person name="Tauch A."/>
        </authorList>
    </citation>
    <scope>NUCLEOTIDE SEQUENCE [LARGE SCALE GENOMIC DNA]</scope>
    <source>
        <strain evidence="10">DSM 45100 / JCM 12819 / CCUG 50093 / GTC 2026 / SICGH 158</strain>
    </source>
</reference>
<dbReference type="PANTHER" id="PTHR43827">
    <property type="entry name" value="2,5-DIKETO-D-GLUCONIC ACID REDUCTASE"/>
    <property type="match status" value="1"/>
</dbReference>
<evidence type="ECO:0000256" key="3">
    <source>
        <dbReference type="ARBA" id="ARBA00023002"/>
    </source>
</evidence>
<dbReference type="KEGG" id="crd:CRES_0342"/>
<dbReference type="Pfam" id="PF00248">
    <property type="entry name" value="Aldo_ket_red"/>
    <property type="match status" value="1"/>
</dbReference>
<dbReference type="InterPro" id="IPR023210">
    <property type="entry name" value="NADP_OxRdtase_dom"/>
</dbReference>
<feature type="compositionally biased region" description="Basic and acidic residues" evidence="7">
    <location>
        <begin position="267"/>
        <end position="276"/>
    </location>
</feature>
<dbReference type="InterPro" id="IPR018170">
    <property type="entry name" value="Aldo/ket_reductase_CS"/>
</dbReference>
<feature type="domain" description="NADP-dependent oxidoreductase" evidence="8">
    <location>
        <begin position="19"/>
        <end position="261"/>
    </location>
</feature>
<dbReference type="RefSeq" id="WP_013887731.1">
    <property type="nucleotide sequence ID" value="NC_015673.1"/>
</dbReference>
<dbReference type="EC" id="1.1.1.274" evidence="9"/>
<dbReference type="Proteomes" id="UP000000492">
    <property type="component" value="Chromosome"/>
</dbReference>
<evidence type="ECO:0000256" key="2">
    <source>
        <dbReference type="ARBA" id="ARBA00022857"/>
    </source>
</evidence>
<feature type="site" description="Lowers pKa of active site Tyr" evidence="6">
    <location>
        <position position="81"/>
    </location>
</feature>
<accession>F8DXG0</accession>
<name>F8DXG0_CORRG</name>
<dbReference type="AlphaFoldDB" id="F8DXG0"/>
<dbReference type="PIRSF" id="PIRSF000097">
    <property type="entry name" value="AKR"/>
    <property type="match status" value="1"/>
</dbReference>
<dbReference type="SUPFAM" id="SSF51430">
    <property type="entry name" value="NAD(P)-linked oxidoreductase"/>
    <property type="match status" value="1"/>
</dbReference>